<comment type="caution">
    <text evidence="4">The sequence shown here is derived from an EMBL/GenBank/DDBJ whole genome shotgun (WGS) entry which is preliminary data.</text>
</comment>
<evidence type="ECO:0000313" key="4">
    <source>
        <dbReference type="EMBL" id="KAF0722245.1"/>
    </source>
</evidence>
<dbReference type="EMBL" id="VJMJ01000341">
    <property type="protein sequence ID" value="KAF0722245.1"/>
    <property type="molecule type" value="Genomic_DNA"/>
</dbReference>
<gene>
    <name evidence="4" type="ORF">Ae201684_018578</name>
</gene>
<keyword evidence="1" id="KW-0472">Membrane</keyword>
<dbReference type="Gene3D" id="1.10.510.10">
    <property type="entry name" value="Transferase(Phosphotransferase) domain 1"/>
    <property type="match status" value="1"/>
</dbReference>
<dbReference type="GO" id="GO:0004674">
    <property type="term" value="F:protein serine/threonine kinase activity"/>
    <property type="evidence" value="ECO:0007669"/>
    <property type="project" value="TreeGrafter"/>
</dbReference>
<evidence type="ECO:0000313" key="5">
    <source>
        <dbReference type="Proteomes" id="UP000481153"/>
    </source>
</evidence>
<dbReference type="SUPFAM" id="SSF56112">
    <property type="entry name" value="Protein kinase-like (PK-like)"/>
    <property type="match status" value="1"/>
</dbReference>
<dbReference type="InterPro" id="IPR008271">
    <property type="entry name" value="Ser/Thr_kinase_AS"/>
</dbReference>
<reference evidence="4 5" key="1">
    <citation type="submission" date="2019-07" db="EMBL/GenBank/DDBJ databases">
        <title>Genomics analysis of Aphanomyces spp. identifies a new class of oomycete effector associated with host adaptation.</title>
        <authorList>
            <person name="Gaulin E."/>
        </authorList>
    </citation>
    <scope>NUCLEOTIDE SEQUENCE [LARGE SCALE GENOMIC DNA]</scope>
    <source>
        <strain evidence="4 5">ATCC 201684</strain>
    </source>
</reference>
<dbReference type="Proteomes" id="UP000481153">
    <property type="component" value="Unassembled WGS sequence"/>
</dbReference>
<dbReference type="InterPro" id="IPR051681">
    <property type="entry name" value="Ser/Thr_Kinases-Pseudokinases"/>
</dbReference>
<accession>A0A6G0W504</accession>
<dbReference type="SMART" id="SM00220">
    <property type="entry name" value="S_TKc"/>
    <property type="match status" value="1"/>
</dbReference>
<dbReference type="InterPro" id="IPR000719">
    <property type="entry name" value="Prot_kinase_dom"/>
</dbReference>
<dbReference type="GO" id="GO:0005524">
    <property type="term" value="F:ATP binding"/>
    <property type="evidence" value="ECO:0007669"/>
    <property type="project" value="InterPro"/>
</dbReference>
<dbReference type="InterPro" id="IPR011009">
    <property type="entry name" value="Kinase-like_dom_sf"/>
</dbReference>
<proteinExistence type="predicted"/>
<dbReference type="PANTHER" id="PTHR44329:SF214">
    <property type="entry name" value="PROTEIN KINASE DOMAIN-CONTAINING PROTEIN"/>
    <property type="match status" value="1"/>
</dbReference>
<name>A0A6G0W504_9STRA</name>
<keyword evidence="5" id="KW-1185">Reference proteome</keyword>
<keyword evidence="2" id="KW-0732">Signal</keyword>
<evidence type="ECO:0000256" key="2">
    <source>
        <dbReference type="SAM" id="SignalP"/>
    </source>
</evidence>
<organism evidence="4 5">
    <name type="scientific">Aphanomyces euteiches</name>
    <dbReference type="NCBI Taxonomy" id="100861"/>
    <lineage>
        <taxon>Eukaryota</taxon>
        <taxon>Sar</taxon>
        <taxon>Stramenopiles</taxon>
        <taxon>Oomycota</taxon>
        <taxon>Saprolegniomycetes</taxon>
        <taxon>Saprolegniales</taxon>
        <taxon>Verrucalvaceae</taxon>
        <taxon>Aphanomyces</taxon>
    </lineage>
</organism>
<dbReference type="Pfam" id="PF00069">
    <property type="entry name" value="Pkinase"/>
    <property type="match status" value="1"/>
</dbReference>
<protein>
    <recommendedName>
        <fullName evidence="3">Protein kinase domain-containing protein</fullName>
    </recommendedName>
</protein>
<feature type="transmembrane region" description="Helical" evidence="1">
    <location>
        <begin position="64"/>
        <end position="84"/>
    </location>
</feature>
<feature type="domain" description="Protein kinase" evidence="3">
    <location>
        <begin position="118"/>
        <end position="382"/>
    </location>
</feature>
<dbReference type="VEuPathDB" id="FungiDB:AeMF1_001592"/>
<dbReference type="AlphaFoldDB" id="A0A6G0W504"/>
<evidence type="ECO:0000256" key="1">
    <source>
        <dbReference type="SAM" id="Phobius"/>
    </source>
</evidence>
<feature type="chain" id="PRO_5026209836" description="Protein kinase domain-containing protein" evidence="2">
    <location>
        <begin position="23"/>
        <end position="386"/>
    </location>
</feature>
<evidence type="ECO:0000259" key="3">
    <source>
        <dbReference type="PROSITE" id="PS50011"/>
    </source>
</evidence>
<keyword evidence="1" id="KW-0812">Transmembrane</keyword>
<dbReference type="PRINTS" id="PR00109">
    <property type="entry name" value="TYRKINASE"/>
</dbReference>
<dbReference type="Gene3D" id="3.30.200.20">
    <property type="entry name" value="Phosphorylase Kinase, domain 1"/>
    <property type="match status" value="1"/>
</dbReference>
<dbReference type="InterPro" id="IPR001245">
    <property type="entry name" value="Ser-Thr/Tyr_kinase_cat_dom"/>
</dbReference>
<dbReference type="PROSITE" id="PS00108">
    <property type="entry name" value="PROTEIN_KINASE_ST"/>
    <property type="match status" value="1"/>
</dbReference>
<dbReference type="PANTHER" id="PTHR44329">
    <property type="entry name" value="SERINE/THREONINE-PROTEIN KINASE TNNI3K-RELATED"/>
    <property type="match status" value="1"/>
</dbReference>
<sequence>MATQAVGIACFFALTCVHAALSAPFLNDTLPGLEGNTSAQSELMVLAQIATSSPTSSSHSTHTTAIVITCAVGLSVVSAIIFFITQRKEKNPAVYSDDSYGELDWRDLPQMRLPVEKVRVSTRLASGSMGEVYLGVYEGHKVAVKKLLKTKRSASHVQRLIDEMSLLAMVRCPFVVQVVGVAWTEPQLLLGVVEYMDLGDLHAFLHATRPSTFPFMNKVHSALNVAYALAHIHSLDVIHRDLKASNVLLDSTYGTKLGDFGLGKDAHLEIVLSPGRGTYRWMAPEMLVSHAYDASVDVFSFGVILAELETHREPYSNVKNASKSKPVDDTAILGLVLHGHTHPKCSRHCPSWFSTLVNQCTVFQPSERPTAQAIVTLLKQRIQEGC</sequence>
<dbReference type="PROSITE" id="PS50011">
    <property type="entry name" value="PROTEIN_KINASE_DOM"/>
    <property type="match status" value="1"/>
</dbReference>
<feature type="signal peptide" evidence="2">
    <location>
        <begin position="1"/>
        <end position="22"/>
    </location>
</feature>
<keyword evidence="1" id="KW-1133">Transmembrane helix</keyword>